<dbReference type="AlphaFoldDB" id="A0A6J7TYM6"/>
<name>A0A6J7TYM6_9ZZZZ</name>
<keyword evidence="2" id="KW-0812">Transmembrane</keyword>
<reference evidence="3" key="1">
    <citation type="submission" date="2020-05" db="EMBL/GenBank/DDBJ databases">
        <authorList>
            <person name="Chiriac C."/>
            <person name="Salcher M."/>
            <person name="Ghai R."/>
            <person name="Kavagutti S V."/>
        </authorList>
    </citation>
    <scope>NUCLEOTIDE SEQUENCE</scope>
</reference>
<proteinExistence type="predicted"/>
<dbReference type="EMBL" id="CAFBQN010000044">
    <property type="protein sequence ID" value="CAB5057627.1"/>
    <property type="molecule type" value="Genomic_DNA"/>
</dbReference>
<accession>A0A6J7TYM6</accession>
<feature type="transmembrane region" description="Helical" evidence="2">
    <location>
        <begin position="55"/>
        <end position="73"/>
    </location>
</feature>
<gene>
    <name evidence="3" type="ORF">UFOPK4319_00698</name>
</gene>
<feature type="region of interest" description="Disordered" evidence="1">
    <location>
        <begin position="1"/>
        <end position="33"/>
    </location>
</feature>
<organism evidence="3">
    <name type="scientific">freshwater metagenome</name>
    <dbReference type="NCBI Taxonomy" id="449393"/>
    <lineage>
        <taxon>unclassified sequences</taxon>
        <taxon>metagenomes</taxon>
        <taxon>ecological metagenomes</taxon>
    </lineage>
</organism>
<evidence type="ECO:0000256" key="1">
    <source>
        <dbReference type="SAM" id="MobiDB-lite"/>
    </source>
</evidence>
<evidence type="ECO:0000313" key="3">
    <source>
        <dbReference type="EMBL" id="CAB5057627.1"/>
    </source>
</evidence>
<protein>
    <submittedName>
        <fullName evidence="3">Unannotated protein</fullName>
    </submittedName>
</protein>
<sequence>MSDVQATTPRKKPAVRKSTVTLSDKPRTSEAELSPNSITAKFESYISKLTHHKNVIGLMIISALVSSLITFVATNSANNSSSSAASTSTFSDVVAGKVMLSESELIDAVKQLGVDVYWAGPVKDAKYTLSVPSTGQAYVRYLPNGQGLNDTQANFVVIATYQTTNAFDATQAAGNQTDGITFINPDGAAVYYSKTSPTNVYVAYPGKNIQIEVFHPVAATALDIASKSGALKLVK</sequence>
<evidence type="ECO:0000256" key="2">
    <source>
        <dbReference type="SAM" id="Phobius"/>
    </source>
</evidence>
<keyword evidence="2" id="KW-0472">Membrane</keyword>
<keyword evidence="2" id="KW-1133">Transmembrane helix</keyword>